<keyword evidence="7" id="KW-1185">Reference proteome</keyword>
<dbReference type="GO" id="GO:0005975">
    <property type="term" value="P:carbohydrate metabolic process"/>
    <property type="evidence" value="ECO:0007669"/>
    <property type="project" value="InterPro"/>
</dbReference>
<evidence type="ECO:0000313" key="7">
    <source>
        <dbReference type="Proteomes" id="UP000203229"/>
    </source>
</evidence>
<keyword evidence="6" id="KW-0413">Isomerase</keyword>
<keyword evidence="2 3" id="KW-0862">Zinc</keyword>
<dbReference type="OrthoDB" id="9808275at2"/>
<protein>
    <submittedName>
        <fullName evidence="6">Mannose-6-phosphate isomerase</fullName>
    </submittedName>
</protein>
<dbReference type="GO" id="GO:0008270">
    <property type="term" value="F:zinc ion binding"/>
    <property type="evidence" value="ECO:0007669"/>
    <property type="project" value="InterPro"/>
</dbReference>
<dbReference type="InterPro" id="IPR011051">
    <property type="entry name" value="RmlC_Cupin_sf"/>
</dbReference>
<accession>A0A222ENI3</accession>
<feature type="binding site" evidence="3">
    <location>
        <position position="110"/>
    </location>
    <ligand>
        <name>Zn(2+)</name>
        <dbReference type="ChEBI" id="CHEBI:29105"/>
    </ligand>
</feature>
<dbReference type="InterPro" id="IPR014628">
    <property type="entry name" value="Man6P_isomerase_Firm_short"/>
</dbReference>
<dbReference type="InterPro" id="IPR051804">
    <property type="entry name" value="Carb_Metab_Reg_Kinase/Isom"/>
</dbReference>
<comment type="cofactor">
    <cofactor evidence="3">
        <name>Zn(2+)</name>
        <dbReference type="ChEBI" id="CHEBI:29105"/>
    </cofactor>
    <text evidence="3">Binds 1 zinc ion per subunit.</text>
</comment>
<dbReference type="Gene3D" id="2.60.120.10">
    <property type="entry name" value="Jelly Rolls"/>
    <property type="match status" value="2"/>
</dbReference>
<dbReference type="Pfam" id="PF20511">
    <property type="entry name" value="PMI_typeI_cat"/>
    <property type="match status" value="1"/>
</dbReference>
<evidence type="ECO:0000259" key="5">
    <source>
        <dbReference type="Pfam" id="PF20511"/>
    </source>
</evidence>
<sequence length="302" mass="34948">MDIIKVLPYFSEKIWGGNELKNYGFDIGDKKVGEAWIVSAHPNGISWLQINGEKVSLLDFFNKNKSFFGDYQEQFPILAKIITANDYLSVQVHPNDNYALKKHKSLGKPECWYIMNCPDNARIIYGHKATTLEEFKNAVVNDKWSEILKEKHVNKGDFLYVEPGKIHAITPSLTVFELQRSSDITYRLYDYNRIDNGRLRELHIEDSLNNIKIPDVKDNVIQNKDNFDFNSDFFSLYKLKVINKKTFSKPKNALWLNLTIISGEGSVNGFKMKMGESAICNSNLEELFFMGNMELIIYWVCK</sequence>
<dbReference type="InterPro" id="IPR046457">
    <property type="entry name" value="PMI_typeI_cat"/>
</dbReference>
<organism evidence="6 7">
    <name type="scientific">Spiroplasma corruscae</name>
    <dbReference type="NCBI Taxonomy" id="216934"/>
    <lineage>
        <taxon>Bacteria</taxon>
        <taxon>Bacillati</taxon>
        <taxon>Mycoplasmatota</taxon>
        <taxon>Mollicutes</taxon>
        <taxon>Entomoplasmatales</taxon>
        <taxon>Spiroplasmataceae</taxon>
        <taxon>Spiroplasma</taxon>
    </lineage>
</organism>
<dbReference type="InterPro" id="IPR014710">
    <property type="entry name" value="RmlC-like_jellyroll"/>
</dbReference>
<name>A0A222ENI3_9MOLU</name>
<reference evidence="6 7" key="1">
    <citation type="submission" date="2017-07" db="EMBL/GenBank/DDBJ databases">
        <title>Complete genome sequence of Spiroplasma corruscae EC-1 (DSM 19793).</title>
        <authorList>
            <person name="Tsai Y.-M."/>
            <person name="Lo W.-S."/>
            <person name="Kuo C.-H."/>
        </authorList>
    </citation>
    <scope>NUCLEOTIDE SEQUENCE [LARGE SCALE GENOMIC DNA]</scope>
    <source>
        <strain evidence="6 7">EC-1</strain>
    </source>
</reference>
<evidence type="ECO:0000256" key="1">
    <source>
        <dbReference type="ARBA" id="ARBA00022723"/>
    </source>
</evidence>
<dbReference type="PANTHER" id="PTHR42742:SF3">
    <property type="entry name" value="FRUCTOKINASE"/>
    <property type="match status" value="1"/>
</dbReference>
<evidence type="ECO:0000256" key="2">
    <source>
        <dbReference type="ARBA" id="ARBA00022833"/>
    </source>
</evidence>
<evidence type="ECO:0000256" key="4">
    <source>
        <dbReference type="PIRSR" id="PIRSR036894-2"/>
    </source>
</evidence>
<evidence type="ECO:0000256" key="3">
    <source>
        <dbReference type="PIRSR" id="PIRSR036894-1"/>
    </source>
</evidence>
<dbReference type="AlphaFoldDB" id="A0A222ENI3"/>
<dbReference type="RefSeq" id="WP_094048071.1">
    <property type="nucleotide sequence ID" value="NZ_CP022535.1"/>
</dbReference>
<dbReference type="SUPFAM" id="SSF51182">
    <property type="entry name" value="RmlC-like cupins"/>
    <property type="match status" value="1"/>
</dbReference>
<dbReference type="CDD" id="cd07010">
    <property type="entry name" value="cupin_PMI_type_I_N_bac"/>
    <property type="match status" value="1"/>
</dbReference>
<feature type="binding site" evidence="3">
    <location>
        <position position="93"/>
    </location>
    <ligand>
        <name>Zn(2+)</name>
        <dbReference type="ChEBI" id="CHEBI:29105"/>
    </ligand>
</feature>
<dbReference type="Proteomes" id="UP000203229">
    <property type="component" value="Chromosome"/>
</dbReference>
<gene>
    <name evidence="6" type="primary">manA</name>
    <name evidence="6" type="ORF">SCORR_v1c00790</name>
</gene>
<feature type="binding site" evidence="3">
    <location>
        <position position="167"/>
    </location>
    <ligand>
        <name>Zn(2+)</name>
        <dbReference type="ChEBI" id="CHEBI:29105"/>
    </ligand>
</feature>
<evidence type="ECO:0000313" key="6">
    <source>
        <dbReference type="EMBL" id="ASP27854.1"/>
    </source>
</evidence>
<feature type="domain" description="Phosphomannose isomerase type I catalytic" evidence="5">
    <location>
        <begin position="5"/>
        <end position="104"/>
    </location>
</feature>
<proteinExistence type="predicted"/>
<dbReference type="EMBL" id="CP022535">
    <property type="protein sequence ID" value="ASP27854.1"/>
    <property type="molecule type" value="Genomic_DNA"/>
</dbReference>
<dbReference type="PIRSF" id="PIRSF036894">
    <property type="entry name" value="PMI_Firm_short"/>
    <property type="match status" value="1"/>
</dbReference>
<keyword evidence="1 3" id="KW-0479">Metal-binding</keyword>
<feature type="active site" evidence="4">
    <location>
        <position position="187"/>
    </location>
</feature>
<dbReference type="PANTHER" id="PTHR42742">
    <property type="entry name" value="TRANSCRIPTIONAL REPRESSOR MPRA"/>
    <property type="match status" value="1"/>
</dbReference>
<dbReference type="GO" id="GO:0004476">
    <property type="term" value="F:mannose-6-phosphate isomerase activity"/>
    <property type="evidence" value="ECO:0007669"/>
    <property type="project" value="InterPro"/>
</dbReference>
<dbReference type="KEGG" id="scou:SCORR_v1c00790"/>